<dbReference type="AlphaFoldDB" id="A0A8B8ATY5"/>
<evidence type="ECO:0000256" key="1">
    <source>
        <dbReference type="SAM" id="MobiDB-lite"/>
    </source>
</evidence>
<gene>
    <name evidence="4 5" type="primary">LOC111104744</name>
</gene>
<evidence type="ECO:0000313" key="5">
    <source>
        <dbReference type="RefSeq" id="XP_022294556.1"/>
    </source>
</evidence>
<evidence type="ECO:0000256" key="2">
    <source>
        <dbReference type="SAM" id="Phobius"/>
    </source>
</evidence>
<reference evidence="4 5" key="1">
    <citation type="submission" date="2025-04" db="UniProtKB">
        <authorList>
            <consortium name="RefSeq"/>
        </authorList>
    </citation>
    <scope>IDENTIFICATION</scope>
    <source>
        <tissue evidence="4 5">Whole sample</tissue>
    </source>
</reference>
<accession>A0A8B8ATY5</accession>
<keyword evidence="2" id="KW-0472">Membrane</keyword>
<protein>
    <submittedName>
        <fullName evidence="4 5">Uncharacterized protein LOC111104744</fullName>
    </submittedName>
</protein>
<keyword evidence="2" id="KW-1133">Transmembrane helix</keyword>
<dbReference type="GeneID" id="111104744"/>
<dbReference type="RefSeq" id="XP_022294555.1">
    <property type="nucleotide sequence ID" value="XM_022438847.1"/>
</dbReference>
<evidence type="ECO:0000313" key="3">
    <source>
        <dbReference type="Proteomes" id="UP000694844"/>
    </source>
</evidence>
<name>A0A8B8ATY5_CRAVI</name>
<organism evidence="3 5">
    <name type="scientific">Crassostrea virginica</name>
    <name type="common">Eastern oyster</name>
    <dbReference type="NCBI Taxonomy" id="6565"/>
    <lineage>
        <taxon>Eukaryota</taxon>
        <taxon>Metazoa</taxon>
        <taxon>Spiralia</taxon>
        <taxon>Lophotrochozoa</taxon>
        <taxon>Mollusca</taxon>
        <taxon>Bivalvia</taxon>
        <taxon>Autobranchia</taxon>
        <taxon>Pteriomorphia</taxon>
        <taxon>Ostreida</taxon>
        <taxon>Ostreoidea</taxon>
        <taxon>Ostreidae</taxon>
        <taxon>Crassostrea</taxon>
    </lineage>
</organism>
<evidence type="ECO:0000313" key="4">
    <source>
        <dbReference type="RefSeq" id="XP_022294555.1"/>
    </source>
</evidence>
<feature type="compositionally biased region" description="Basic residues" evidence="1">
    <location>
        <begin position="111"/>
        <end position="120"/>
    </location>
</feature>
<feature type="compositionally biased region" description="Basic and acidic residues" evidence="1">
    <location>
        <begin position="100"/>
        <end position="110"/>
    </location>
</feature>
<keyword evidence="3" id="KW-1185">Reference proteome</keyword>
<feature type="transmembrane region" description="Helical" evidence="2">
    <location>
        <begin position="55"/>
        <end position="79"/>
    </location>
</feature>
<keyword evidence="2" id="KW-0812">Transmembrane</keyword>
<feature type="region of interest" description="Disordered" evidence="1">
    <location>
        <begin position="1"/>
        <end position="47"/>
    </location>
</feature>
<sequence length="286" mass="31545">MATVTADTTDSSNVDNATTTISTTPPTTTETTELSTTMRVYPSSPEPNPVEPANIGAILAATFGAIVFVFVILLVAVLFRRRYLKKKSRPPPNPLPNPEDIDKLALEESKKSKKRRKKKGHNYEKDPTSTVSIEPEAPSCPAFMAPDPPSSSSVDYENAPSKKKQNQIKKKVEDSPSNSSTKEPKYVNAKKKVRKGDDEYVAPRPNTAKLYSTAEGAEYYVCDDRKSNSSSKVWKAPPRNPLEDSVTSNCSALEYANLQGNWKYLELVPESTPVDEPQDLYEPVNS</sequence>
<dbReference type="Proteomes" id="UP000694844">
    <property type="component" value="Chromosome 7"/>
</dbReference>
<dbReference type="RefSeq" id="XP_022294556.1">
    <property type="nucleotide sequence ID" value="XM_022438848.1"/>
</dbReference>
<feature type="compositionally biased region" description="Polar residues" evidence="1">
    <location>
        <begin position="1"/>
        <end position="17"/>
    </location>
</feature>
<feature type="region of interest" description="Disordered" evidence="1">
    <location>
        <begin position="86"/>
        <end position="204"/>
    </location>
</feature>
<dbReference type="KEGG" id="cvn:111104744"/>
<proteinExistence type="predicted"/>
<dbReference type="OrthoDB" id="6152266at2759"/>
<feature type="compositionally biased region" description="Low complexity" evidence="1">
    <location>
        <begin position="18"/>
        <end position="37"/>
    </location>
</feature>